<accession>A0A4V1Q7C3</accession>
<organism evidence="6 7">
    <name type="scientific">Propioniciclava flava</name>
    <dbReference type="NCBI Taxonomy" id="2072026"/>
    <lineage>
        <taxon>Bacteria</taxon>
        <taxon>Bacillati</taxon>
        <taxon>Actinomycetota</taxon>
        <taxon>Actinomycetes</taxon>
        <taxon>Propionibacteriales</taxon>
        <taxon>Propionibacteriaceae</taxon>
        <taxon>Propioniciclava</taxon>
    </lineage>
</organism>
<comment type="caution">
    <text evidence="6">The sequence shown here is derived from an EMBL/GenBank/DDBJ whole genome shotgun (WGS) entry which is preliminary data.</text>
</comment>
<dbReference type="Proteomes" id="UP000290624">
    <property type="component" value="Unassembled WGS sequence"/>
</dbReference>
<evidence type="ECO:0000259" key="5">
    <source>
        <dbReference type="PROSITE" id="PS51635"/>
    </source>
</evidence>
<evidence type="ECO:0000256" key="1">
    <source>
        <dbReference type="ARBA" id="ARBA00022801"/>
    </source>
</evidence>
<dbReference type="Gene3D" id="3.40.1090.10">
    <property type="entry name" value="Cytosolic phospholipase A2 catalytic domain"/>
    <property type="match status" value="2"/>
</dbReference>
<keyword evidence="1 4" id="KW-0378">Hydrolase</keyword>
<comment type="caution">
    <text evidence="4">Lacks conserved residue(s) required for the propagation of feature annotation.</text>
</comment>
<dbReference type="GO" id="GO:0016787">
    <property type="term" value="F:hydrolase activity"/>
    <property type="evidence" value="ECO:0007669"/>
    <property type="project" value="UniProtKB-UniRule"/>
</dbReference>
<dbReference type="RefSeq" id="WP_129458827.1">
    <property type="nucleotide sequence ID" value="NZ_PPCV01000005.1"/>
</dbReference>
<name>A0A4V1Q7C3_9ACTN</name>
<feature type="short sequence motif" description="DGA/G" evidence="4">
    <location>
        <begin position="152"/>
        <end position="154"/>
    </location>
</feature>
<dbReference type="InterPro" id="IPR002641">
    <property type="entry name" value="PNPLA_dom"/>
</dbReference>
<dbReference type="PANTHER" id="PTHR14226">
    <property type="entry name" value="NEUROPATHY TARGET ESTERASE/SWISS CHEESE D.MELANOGASTER"/>
    <property type="match status" value="1"/>
</dbReference>
<gene>
    <name evidence="6" type="ORF">C1706_08575</name>
</gene>
<dbReference type="EMBL" id="PPCV01000005">
    <property type="protein sequence ID" value="RXW32088.1"/>
    <property type="molecule type" value="Genomic_DNA"/>
</dbReference>
<dbReference type="GO" id="GO:0016042">
    <property type="term" value="P:lipid catabolic process"/>
    <property type="evidence" value="ECO:0007669"/>
    <property type="project" value="UniProtKB-UniRule"/>
</dbReference>
<keyword evidence="2 4" id="KW-0442">Lipid degradation</keyword>
<sequence length="328" mass="35042">MRIALSLGSGGARGYAHIGVIQELHARGHEVVAIAGTSMGALVGGLEAAGRLSDYADWVSGLTQRDVLMLLDPTLTGPGVFWGQRVMTRVADILDGAQIENLPVAFTAVATDLTNRREVWFQRGSVATAIRASIGIPSVFTPVMVDGRLLADGGLLNPVPVDPLHGVPADRTIAVSLAGRRAGSLTGRPVTETASNEGFMGELSGWFRRGVLDSGPVRTWREWRTERFFPAESSRALEPSLSDAPASERTPDFDFDDLPKGLKLGDVVSLSLETAEALITRFRLAASPPDTLIEFSQEMASTFDFHRAAELIAIGQETTAHVLDEAGL</sequence>
<keyword evidence="3 4" id="KW-0443">Lipid metabolism</keyword>
<feature type="active site" description="Nucleophile" evidence="4">
    <location>
        <position position="38"/>
    </location>
</feature>
<dbReference type="InterPro" id="IPR050301">
    <property type="entry name" value="NTE"/>
</dbReference>
<dbReference type="PANTHER" id="PTHR14226:SF76">
    <property type="entry name" value="NTE FAMILY PROTEIN RSSA"/>
    <property type="match status" value="1"/>
</dbReference>
<proteinExistence type="predicted"/>
<evidence type="ECO:0000313" key="6">
    <source>
        <dbReference type="EMBL" id="RXW32088.1"/>
    </source>
</evidence>
<dbReference type="SUPFAM" id="SSF52151">
    <property type="entry name" value="FabD/lysophospholipase-like"/>
    <property type="match status" value="1"/>
</dbReference>
<feature type="domain" description="PNPLA" evidence="5">
    <location>
        <begin position="5"/>
        <end position="165"/>
    </location>
</feature>
<feature type="short sequence motif" description="GXSXG" evidence="4">
    <location>
        <begin position="36"/>
        <end position="40"/>
    </location>
</feature>
<keyword evidence="7" id="KW-1185">Reference proteome</keyword>
<reference evidence="6 7" key="1">
    <citation type="submission" date="2018-01" db="EMBL/GenBank/DDBJ databases">
        <title>Lactibacter flavus gen. nov., sp. nov., a novel bacterium of the family Propionibacteriaceae isolated from raw milk and dairy products.</title>
        <authorList>
            <person name="Wenning M."/>
            <person name="Breitenwieser F."/>
            <person name="Huptas C."/>
            <person name="von Neubeck M."/>
            <person name="Busse H.-J."/>
            <person name="Scherer S."/>
        </authorList>
    </citation>
    <scope>NUCLEOTIDE SEQUENCE [LARGE SCALE GENOMIC DNA]</scope>
    <source>
        <strain evidence="6 7">VG341</strain>
    </source>
</reference>
<evidence type="ECO:0000256" key="3">
    <source>
        <dbReference type="ARBA" id="ARBA00023098"/>
    </source>
</evidence>
<dbReference type="AlphaFoldDB" id="A0A4V1Q7C3"/>
<dbReference type="Pfam" id="PF01734">
    <property type="entry name" value="Patatin"/>
    <property type="match status" value="1"/>
</dbReference>
<evidence type="ECO:0000256" key="4">
    <source>
        <dbReference type="PROSITE-ProRule" id="PRU01161"/>
    </source>
</evidence>
<dbReference type="OrthoDB" id="5290098at2"/>
<dbReference type="InterPro" id="IPR016035">
    <property type="entry name" value="Acyl_Trfase/lysoPLipase"/>
</dbReference>
<evidence type="ECO:0000313" key="7">
    <source>
        <dbReference type="Proteomes" id="UP000290624"/>
    </source>
</evidence>
<evidence type="ECO:0000256" key="2">
    <source>
        <dbReference type="ARBA" id="ARBA00022963"/>
    </source>
</evidence>
<feature type="active site" description="Proton acceptor" evidence="4">
    <location>
        <position position="152"/>
    </location>
</feature>
<protein>
    <submittedName>
        <fullName evidence="6">Esterase</fullName>
    </submittedName>
</protein>
<dbReference type="PROSITE" id="PS51635">
    <property type="entry name" value="PNPLA"/>
    <property type="match status" value="1"/>
</dbReference>